<dbReference type="Pfam" id="PF00111">
    <property type="entry name" value="Fer2"/>
    <property type="match status" value="1"/>
</dbReference>
<dbReference type="Proteomes" id="UP001149411">
    <property type="component" value="Unassembled WGS sequence"/>
</dbReference>
<comment type="caution">
    <text evidence="10">The sequence shown here is derived from an EMBL/GenBank/DDBJ whole genome shotgun (WGS) entry which is preliminary data.</text>
</comment>
<dbReference type="SUPFAM" id="SSF54292">
    <property type="entry name" value="2Fe-2S ferredoxin-like"/>
    <property type="match status" value="1"/>
</dbReference>
<evidence type="ECO:0000256" key="3">
    <source>
        <dbReference type="ARBA" id="ARBA00022714"/>
    </source>
</evidence>
<dbReference type="AlphaFoldDB" id="A0A9Q4C603"/>
<dbReference type="InterPro" id="IPR036010">
    <property type="entry name" value="2Fe-2S_ferredoxin-like_sf"/>
</dbReference>
<dbReference type="CDD" id="cd00207">
    <property type="entry name" value="fer2"/>
    <property type="match status" value="1"/>
</dbReference>
<dbReference type="PANTHER" id="PTHR43112:SF3">
    <property type="entry name" value="FERREDOXIN-2, CHLOROPLASTIC"/>
    <property type="match status" value="1"/>
</dbReference>
<dbReference type="InterPro" id="IPR001041">
    <property type="entry name" value="2Fe-2S_ferredoxin-type"/>
</dbReference>
<keyword evidence="7" id="KW-0411">Iron-sulfur</keyword>
<gene>
    <name evidence="10" type="ORF">EGH25_11170</name>
</gene>
<dbReference type="GO" id="GO:0051537">
    <property type="term" value="F:2 iron, 2 sulfur cluster binding"/>
    <property type="evidence" value="ECO:0007669"/>
    <property type="project" value="UniProtKB-KW"/>
</dbReference>
<evidence type="ECO:0000256" key="7">
    <source>
        <dbReference type="ARBA" id="ARBA00023014"/>
    </source>
</evidence>
<evidence type="ECO:0000256" key="1">
    <source>
        <dbReference type="ARBA" id="ARBA00007874"/>
    </source>
</evidence>
<comment type="cofactor">
    <cofactor evidence="8">
        <name>[2Fe-2S] cluster</name>
        <dbReference type="ChEBI" id="CHEBI:190135"/>
    </cofactor>
</comment>
<evidence type="ECO:0000313" key="11">
    <source>
        <dbReference type="Proteomes" id="UP001149411"/>
    </source>
</evidence>
<evidence type="ECO:0000256" key="2">
    <source>
        <dbReference type="ARBA" id="ARBA00022448"/>
    </source>
</evidence>
<keyword evidence="3" id="KW-0001">2Fe-2S</keyword>
<keyword evidence="4" id="KW-0479">Metal-binding</keyword>
<evidence type="ECO:0000256" key="4">
    <source>
        <dbReference type="ARBA" id="ARBA00022723"/>
    </source>
</evidence>
<dbReference type="PANTHER" id="PTHR43112">
    <property type="entry name" value="FERREDOXIN"/>
    <property type="match status" value="1"/>
</dbReference>
<feature type="domain" description="2Fe-2S ferredoxin-type" evidence="9">
    <location>
        <begin position="5"/>
        <end position="92"/>
    </location>
</feature>
<accession>A0A9Q4C603</accession>
<dbReference type="RefSeq" id="WP_266088598.1">
    <property type="nucleotide sequence ID" value="NZ_RKLV01000014.1"/>
</dbReference>
<dbReference type="GO" id="GO:0046872">
    <property type="term" value="F:metal ion binding"/>
    <property type="evidence" value="ECO:0007669"/>
    <property type="project" value="UniProtKB-KW"/>
</dbReference>
<evidence type="ECO:0000256" key="8">
    <source>
        <dbReference type="ARBA" id="ARBA00034078"/>
    </source>
</evidence>
<keyword evidence="5" id="KW-0249">Electron transport</keyword>
<protein>
    <submittedName>
        <fullName evidence="10">2Fe-2S iron-sulfur cluster-binding protein</fullName>
    </submittedName>
</protein>
<proteinExistence type="inferred from homology"/>
<dbReference type="EMBL" id="RKLV01000014">
    <property type="protein sequence ID" value="MCX2819911.1"/>
    <property type="molecule type" value="Genomic_DNA"/>
</dbReference>
<keyword evidence="6" id="KW-0408">Iron</keyword>
<keyword evidence="2" id="KW-0813">Transport</keyword>
<evidence type="ECO:0000313" key="10">
    <source>
        <dbReference type="EMBL" id="MCX2819911.1"/>
    </source>
</evidence>
<name>A0A9Q4C603_9EURY</name>
<evidence type="ECO:0000256" key="5">
    <source>
        <dbReference type="ARBA" id="ARBA00022982"/>
    </source>
</evidence>
<dbReference type="PROSITE" id="PS51085">
    <property type="entry name" value="2FE2S_FER_2"/>
    <property type="match status" value="1"/>
</dbReference>
<sequence length="105" mass="11341">MTKTYTVSFVRTDETVEVSANQTVLNACIEAGIAHEYSCRVGTCLACVARLVEGEVEQPGSRGLSSDEAEEYVLTCMARPVSDLTLERDAYPTTVEDAVSAEETV</sequence>
<comment type="similarity">
    <text evidence="1">Belongs to the 2Fe2S plant-type ferredoxin family.</text>
</comment>
<organism evidence="10 11">
    <name type="scientific">Halorutilus salinus</name>
    <dbReference type="NCBI Taxonomy" id="2487751"/>
    <lineage>
        <taxon>Archaea</taxon>
        <taxon>Methanobacteriati</taxon>
        <taxon>Methanobacteriota</taxon>
        <taxon>Stenosarchaea group</taxon>
        <taxon>Halobacteria</taxon>
        <taxon>Halorutilales</taxon>
        <taxon>Halorutilaceae</taxon>
        <taxon>Halorutilus</taxon>
    </lineage>
</organism>
<reference evidence="10" key="1">
    <citation type="submission" date="2022-09" db="EMBL/GenBank/DDBJ databases">
        <title>Haloadaptaus new haloarchaeum isolated from saline soil.</title>
        <authorList>
            <person name="Duran-Viseras A."/>
            <person name="Sanchez-Porro C."/>
            <person name="Ventosa A."/>
        </authorList>
    </citation>
    <scope>NUCLEOTIDE SEQUENCE</scope>
    <source>
        <strain evidence="10">F3-133</strain>
    </source>
</reference>
<evidence type="ECO:0000259" key="9">
    <source>
        <dbReference type="PROSITE" id="PS51085"/>
    </source>
</evidence>
<dbReference type="InterPro" id="IPR012675">
    <property type="entry name" value="Beta-grasp_dom_sf"/>
</dbReference>
<keyword evidence="11" id="KW-1185">Reference proteome</keyword>
<dbReference type="Gene3D" id="3.10.20.30">
    <property type="match status" value="1"/>
</dbReference>
<evidence type="ECO:0000256" key="6">
    <source>
        <dbReference type="ARBA" id="ARBA00023004"/>
    </source>
</evidence>